<evidence type="ECO:0000313" key="1">
    <source>
        <dbReference type="EMBL" id="GAA0041783.1"/>
    </source>
</evidence>
<dbReference type="RefSeq" id="WP_236702948.1">
    <property type="nucleotide sequence ID" value="NZ_BAAAAK010000001.1"/>
</dbReference>
<sequence>MKEESLFSLANENESTPLAEIIAKHTKAHFITFSTVTSSIKDICQIMEEAEQNRQFGEKMILSLSMKSIALIRHNKMPFCPLSNVEALP</sequence>
<dbReference type="EMBL" id="BAAAAK010000001">
    <property type="protein sequence ID" value="GAA0041783.1"/>
    <property type="molecule type" value="Genomic_DNA"/>
</dbReference>
<dbReference type="Proteomes" id="UP001437574">
    <property type="component" value="Unassembled WGS sequence"/>
</dbReference>
<accession>A0ABC9VK69</accession>
<gene>
    <name evidence="1" type="ORF">LATKL145_01930</name>
</gene>
<evidence type="ECO:0000313" key="2">
    <source>
        <dbReference type="Proteomes" id="UP001437574"/>
    </source>
</evidence>
<reference evidence="1 2" key="1">
    <citation type="journal article" date="2024" name="Int. J. Syst. Evol. Microbiol.">
        <title>Proposal of Lactobacillus amylovorus subsp. animalis subsp. nov. and an emended description of Lactobacillus amylovorus.</title>
        <authorList>
            <person name="Yamane K."/>
            <person name="Tanizawa Y."/>
            <person name="Kobayashi H."/>
            <person name="Kamizono T."/>
            <person name="Kojima Y."/>
            <person name="Takagi H."/>
            <person name="Tohno M."/>
        </authorList>
    </citation>
    <scope>NUCLEOTIDE SEQUENCE [LARGE SCALE GENOMIC DNA]</scope>
    <source>
        <strain evidence="1 2">TKL145</strain>
    </source>
</reference>
<dbReference type="AlphaFoldDB" id="A0ABC9VK69"/>
<proteinExistence type="predicted"/>
<comment type="caution">
    <text evidence="1">The sequence shown here is derived from an EMBL/GenBank/DDBJ whole genome shotgun (WGS) entry which is preliminary data.</text>
</comment>
<organism evidence="1 2">
    <name type="scientific">Lactobacillus amylovorus subsp. animalium</name>
    <dbReference type="NCBI Taxonomy" id="3378536"/>
    <lineage>
        <taxon>Bacteria</taxon>
        <taxon>Bacillati</taxon>
        <taxon>Bacillota</taxon>
        <taxon>Bacilli</taxon>
        <taxon>Lactobacillales</taxon>
        <taxon>Lactobacillaceae</taxon>
        <taxon>Lactobacillus</taxon>
    </lineage>
</organism>
<protein>
    <submittedName>
        <fullName evidence="1">Uncharacterized protein</fullName>
    </submittedName>
</protein>
<reference evidence="2" key="2">
    <citation type="submission" date="2024-01" db="EMBL/GenBank/DDBJ databases">
        <title>Draft genome sequence of Lactobacillus amylovorus strain TKL145.</title>
        <authorList>
            <person name="Tohno M."/>
            <person name="Tanizawa Y."/>
        </authorList>
    </citation>
    <scope>NUCLEOTIDE SEQUENCE [LARGE SCALE GENOMIC DNA]</scope>
    <source>
        <strain evidence="2">TKL145</strain>
    </source>
</reference>
<name>A0ABC9VK69_LACAM</name>